<organism evidence="1">
    <name type="scientific">Hexamita inflata</name>
    <dbReference type="NCBI Taxonomy" id="28002"/>
    <lineage>
        <taxon>Eukaryota</taxon>
        <taxon>Metamonada</taxon>
        <taxon>Diplomonadida</taxon>
        <taxon>Hexamitidae</taxon>
        <taxon>Hexamitinae</taxon>
        <taxon>Hexamita</taxon>
    </lineage>
</organism>
<dbReference type="EMBL" id="CAXDID020000120">
    <property type="protein sequence ID" value="CAL6031635.1"/>
    <property type="molecule type" value="Genomic_DNA"/>
</dbReference>
<gene>
    <name evidence="2" type="ORF">HINF_LOCUS34099</name>
    <name evidence="1" type="ORF">HINF_LOCUS50526</name>
</gene>
<evidence type="ECO:0000313" key="3">
    <source>
        <dbReference type="Proteomes" id="UP001642409"/>
    </source>
</evidence>
<keyword evidence="3" id="KW-1185">Reference proteome</keyword>
<sequence length="135" mass="15855">MIANVPQFMDWISGELIEPENFLLLSNMSTIYYFLQILEVRSLAYTLVSAETRCQAEKVDVALFDGRVHQKHVDDKEHHEQHDERQMLNTPHFCILSCYYFQEQRDSAVRGLDFFWRQNSSGCLAWCQRWASSSG</sequence>
<proteinExistence type="predicted"/>
<evidence type="ECO:0000313" key="2">
    <source>
        <dbReference type="EMBL" id="CAL6031635.1"/>
    </source>
</evidence>
<accession>A0AA86QNF4</accession>
<dbReference type="AlphaFoldDB" id="A0AA86QNF4"/>
<comment type="caution">
    <text evidence="1">The sequence shown here is derived from an EMBL/GenBank/DDBJ whole genome shotgun (WGS) entry which is preliminary data.</text>
</comment>
<evidence type="ECO:0000313" key="1">
    <source>
        <dbReference type="EMBL" id="CAI9962881.1"/>
    </source>
</evidence>
<dbReference type="EMBL" id="CATOUU010000960">
    <property type="protein sequence ID" value="CAI9962881.1"/>
    <property type="molecule type" value="Genomic_DNA"/>
</dbReference>
<name>A0AA86QNF4_9EUKA</name>
<protein>
    <submittedName>
        <fullName evidence="2">Hypothetical_protein</fullName>
    </submittedName>
</protein>
<reference evidence="1" key="1">
    <citation type="submission" date="2023-06" db="EMBL/GenBank/DDBJ databases">
        <authorList>
            <person name="Kurt Z."/>
        </authorList>
    </citation>
    <scope>NUCLEOTIDE SEQUENCE</scope>
</reference>
<reference evidence="2 3" key="2">
    <citation type="submission" date="2024-07" db="EMBL/GenBank/DDBJ databases">
        <authorList>
            <person name="Akdeniz Z."/>
        </authorList>
    </citation>
    <scope>NUCLEOTIDE SEQUENCE [LARGE SCALE GENOMIC DNA]</scope>
</reference>
<dbReference type="Proteomes" id="UP001642409">
    <property type="component" value="Unassembled WGS sequence"/>
</dbReference>